<dbReference type="AlphaFoldDB" id="A0A518BG69"/>
<accession>A0A518BG69</accession>
<evidence type="ECO:0000313" key="4">
    <source>
        <dbReference type="Proteomes" id="UP000316921"/>
    </source>
</evidence>
<dbReference type="EMBL" id="CP036287">
    <property type="protein sequence ID" value="QDU65977.1"/>
    <property type="molecule type" value="Genomic_DNA"/>
</dbReference>
<protein>
    <submittedName>
        <fullName evidence="3">Immunogenic protein MPT70</fullName>
    </submittedName>
</protein>
<feature type="domain" description="FAS1" evidence="2">
    <location>
        <begin position="26"/>
        <end position="180"/>
    </location>
</feature>
<proteinExistence type="predicted"/>
<dbReference type="Pfam" id="PF02469">
    <property type="entry name" value="Fasciclin"/>
    <property type="match status" value="2"/>
</dbReference>
<dbReference type="FunFam" id="2.30.180.10:FF:000032">
    <property type="entry name" value="Fasciclin domain-containing protein, putative"/>
    <property type="match status" value="1"/>
</dbReference>
<evidence type="ECO:0000256" key="1">
    <source>
        <dbReference type="SAM" id="SignalP"/>
    </source>
</evidence>
<keyword evidence="1" id="KW-0732">Signal</keyword>
<evidence type="ECO:0000259" key="2">
    <source>
        <dbReference type="PROSITE" id="PS50213"/>
    </source>
</evidence>
<dbReference type="InterPro" id="IPR036378">
    <property type="entry name" value="FAS1_dom_sf"/>
</dbReference>
<dbReference type="KEGG" id="pbap:Pla133_10430"/>
<dbReference type="PANTHER" id="PTHR10900">
    <property type="entry name" value="PERIOSTIN-RELATED"/>
    <property type="match status" value="1"/>
</dbReference>
<dbReference type="RefSeq" id="WP_145063105.1">
    <property type="nucleotide sequence ID" value="NZ_CP036287.1"/>
</dbReference>
<feature type="chain" id="PRO_5022100385" evidence="1">
    <location>
        <begin position="27"/>
        <end position="319"/>
    </location>
</feature>
<dbReference type="PROSITE" id="PS50213">
    <property type="entry name" value="FAS1"/>
    <property type="match status" value="2"/>
</dbReference>
<sequence precursor="true">MKALSSTLILTLPALLAGCLSGSKPADTVEVKTTDPTDYTGFATIVETVGSGGYHTSAQTFAAAGMVEMLTGDGPYTVFVVRDEAAGAMAPEQLAAGSSAFDLDGLAGYHVIEGRHSIKELMNSPTMETVGGQRLTFSHWNGEVEIAGCGNADFGVGSARVVEGDLQCSNGVIHVIDQVLFPSFDSLADQIEGTESFKTLVNAAQAAGVLDLLDSDGPFTVFAPTDRAFANFDRSAVSYFMAPENRAELVRLLQHHVVQGRYYGDTMHHQPLTTLGGDTLQVKWQSGAAYIGNAEVIASDFQATNGVLHVVDTVLMPTN</sequence>
<dbReference type="Gene3D" id="2.30.180.10">
    <property type="entry name" value="FAS1 domain"/>
    <property type="match status" value="2"/>
</dbReference>
<evidence type="ECO:0000313" key="3">
    <source>
        <dbReference type="EMBL" id="QDU65977.1"/>
    </source>
</evidence>
<dbReference type="Proteomes" id="UP000316921">
    <property type="component" value="Chromosome"/>
</dbReference>
<dbReference type="InterPro" id="IPR050904">
    <property type="entry name" value="Adhesion/Biosynth-related"/>
</dbReference>
<dbReference type="PANTHER" id="PTHR10900:SF77">
    <property type="entry name" value="FI19380P1"/>
    <property type="match status" value="1"/>
</dbReference>
<feature type="signal peptide" evidence="1">
    <location>
        <begin position="1"/>
        <end position="26"/>
    </location>
</feature>
<gene>
    <name evidence="3" type="ORF">Pla133_10430</name>
</gene>
<dbReference type="SUPFAM" id="SSF82153">
    <property type="entry name" value="FAS1 domain"/>
    <property type="match status" value="2"/>
</dbReference>
<dbReference type="GO" id="GO:0005615">
    <property type="term" value="C:extracellular space"/>
    <property type="evidence" value="ECO:0007669"/>
    <property type="project" value="TreeGrafter"/>
</dbReference>
<organism evidence="3 4">
    <name type="scientific">Engelhardtia mirabilis</name>
    <dbReference type="NCBI Taxonomy" id="2528011"/>
    <lineage>
        <taxon>Bacteria</taxon>
        <taxon>Pseudomonadati</taxon>
        <taxon>Planctomycetota</taxon>
        <taxon>Planctomycetia</taxon>
        <taxon>Planctomycetia incertae sedis</taxon>
        <taxon>Engelhardtia</taxon>
    </lineage>
</organism>
<dbReference type="SMART" id="SM00554">
    <property type="entry name" value="FAS1"/>
    <property type="match status" value="2"/>
</dbReference>
<reference evidence="3 4" key="1">
    <citation type="submission" date="2019-02" db="EMBL/GenBank/DDBJ databases">
        <title>Deep-cultivation of Planctomycetes and their phenomic and genomic characterization uncovers novel biology.</title>
        <authorList>
            <person name="Wiegand S."/>
            <person name="Jogler M."/>
            <person name="Boedeker C."/>
            <person name="Pinto D."/>
            <person name="Vollmers J."/>
            <person name="Rivas-Marin E."/>
            <person name="Kohn T."/>
            <person name="Peeters S.H."/>
            <person name="Heuer A."/>
            <person name="Rast P."/>
            <person name="Oberbeckmann S."/>
            <person name="Bunk B."/>
            <person name="Jeske O."/>
            <person name="Meyerdierks A."/>
            <person name="Storesund J.E."/>
            <person name="Kallscheuer N."/>
            <person name="Luecker S."/>
            <person name="Lage O.M."/>
            <person name="Pohl T."/>
            <person name="Merkel B.J."/>
            <person name="Hornburger P."/>
            <person name="Mueller R.-W."/>
            <person name="Bruemmer F."/>
            <person name="Labrenz M."/>
            <person name="Spormann A.M."/>
            <person name="Op den Camp H."/>
            <person name="Overmann J."/>
            <person name="Amann R."/>
            <person name="Jetten M.S.M."/>
            <person name="Mascher T."/>
            <person name="Medema M.H."/>
            <person name="Devos D.P."/>
            <person name="Kaster A.-K."/>
            <person name="Ovreas L."/>
            <person name="Rohde M."/>
            <person name="Galperin M.Y."/>
            <person name="Jogler C."/>
        </authorList>
    </citation>
    <scope>NUCLEOTIDE SEQUENCE [LARGE SCALE GENOMIC DNA]</scope>
    <source>
        <strain evidence="3 4">Pla133</strain>
    </source>
</reference>
<dbReference type="InterPro" id="IPR000782">
    <property type="entry name" value="FAS1_domain"/>
</dbReference>
<feature type="domain" description="FAS1" evidence="2">
    <location>
        <begin position="184"/>
        <end position="315"/>
    </location>
</feature>
<dbReference type="PROSITE" id="PS51257">
    <property type="entry name" value="PROKAR_LIPOPROTEIN"/>
    <property type="match status" value="1"/>
</dbReference>
<keyword evidence="4" id="KW-1185">Reference proteome</keyword>
<name>A0A518BG69_9BACT</name>